<dbReference type="Proteomes" id="UP000037460">
    <property type="component" value="Unassembled WGS sequence"/>
</dbReference>
<accession>A0A0M0K083</accession>
<dbReference type="EMBL" id="JWZX01001877">
    <property type="protein sequence ID" value="KOO31977.1"/>
    <property type="molecule type" value="Genomic_DNA"/>
</dbReference>
<evidence type="ECO:0000313" key="1">
    <source>
        <dbReference type="EMBL" id="KOO31977.1"/>
    </source>
</evidence>
<evidence type="ECO:0000313" key="2">
    <source>
        <dbReference type="Proteomes" id="UP000037460"/>
    </source>
</evidence>
<organism evidence="1 2">
    <name type="scientific">Chrysochromulina tobinii</name>
    <dbReference type="NCBI Taxonomy" id="1460289"/>
    <lineage>
        <taxon>Eukaryota</taxon>
        <taxon>Haptista</taxon>
        <taxon>Haptophyta</taxon>
        <taxon>Prymnesiophyceae</taxon>
        <taxon>Prymnesiales</taxon>
        <taxon>Chrysochromulinaceae</taxon>
        <taxon>Chrysochromulina</taxon>
    </lineage>
</organism>
<dbReference type="AlphaFoldDB" id="A0A0M0K083"/>
<sequence length="70" mass="7975">MAIPPPTNPALRQLDAYEIWRAPIQCQTRCGTIYSRPVILDAGDARRIFRSFSCDDDEFSDADLSYYSVD</sequence>
<protein>
    <submittedName>
        <fullName evidence="1">Uncharacterized protein</fullName>
    </submittedName>
</protein>
<proteinExistence type="predicted"/>
<reference evidence="2" key="1">
    <citation type="journal article" date="2015" name="PLoS Genet.">
        <title>Genome Sequence and Transcriptome Analyses of Chrysochromulina tobin: Metabolic Tools for Enhanced Algal Fitness in the Prominent Order Prymnesiales (Haptophyceae).</title>
        <authorList>
            <person name="Hovde B.T."/>
            <person name="Deodato C.R."/>
            <person name="Hunsperger H.M."/>
            <person name="Ryken S.A."/>
            <person name="Yost W."/>
            <person name="Jha R.K."/>
            <person name="Patterson J."/>
            <person name="Monnat R.J. Jr."/>
            <person name="Barlow S.B."/>
            <person name="Starkenburg S.R."/>
            <person name="Cattolico R.A."/>
        </authorList>
    </citation>
    <scope>NUCLEOTIDE SEQUENCE</scope>
    <source>
        <strain evidence="2">CCMP291</strain>
    </source>
</reference>
<gene>
    <name evidence="1" type="ORF">Ctob_009207</name>
</gene>
<name>A0A0M0K083_9EUKA</name>
<keyword evidence="2" id="KW-1185">Reference proteome</keyword>
<comment type="caution">
    <text evidence="1">The sequence shown here is derived from an EMBL/GenBank/DDBJ whole genome shotgun (WGS) entry which is preliminary data.</text>
</comment>